<name>A0A2I8VFG0_9EURY</name>
<reference evidence="1 2" key="1">
    <citation type="submission" date="2018-01" db="EMBL/GenBank/DDBJ databases">
        <title>Complete genome sequence of Salinigranum rubrum GX10T, an extremely halophilic archaeon isolated from a marine solar saltern.</title>
        <authorList>
            <person name="Han S."/>
        </authorList>
    </citation>
    <scope>NUCLEOTIDE SEQUENCE [LARGE SCALE GENOMIC DNA]</scope>
    <source>
        <strain evidence="1 2">GX10</strain>
    </source>
</reference>
<evidence type="ECO:0000313" key="2">
    <source>
        <dbReference type="Proteomes" id="UP000236584"/>
    </source>
</evidence>
<accession>A0A2I8VFG0</accession>
<evidence type="ECO:0008006" key="3">
    <source>
        <dbReference type="Google" id="ProtNLM"/>
    </source>
</evidence>
<keyword evidence="2" id="KW-1185">Reference proteome</keyword>
<proteinExistence type="predicted"/>
<evidence type="ECO:0000313" key="1">
    <source>
        <dbReference type="EMBL" id="AUV80672.1"/>
    </source>
</evidence>
<dbReference type="AlphaFoldDB" id="A0A2I8VFG0"/>
<organism evidence="1 2">
    <name type="scientific">Salinigranum rubrum</name>
    <dbReference type="NCBI Taxonomy" id="755307"/>
    <lineage>
        <taxon>Archaea</taxon>
        <taxon>Methanobacteriati</taxon>
        <taxon>Methanobacteriota</taxon>
        <taxon>Stenosarchaea group</taxon>
        <taxon>Halobacteria</taxon>
        <taxon>Halobacteriales</taxon>
        <taxon>Haloferacaceae</taxon>
        <taxon>Salinigranum</taxon>
    </lineage>
</organism>
<gene>
    <name evidence="1" type="ORF">C2R22_02555</name>
</gene>
<dbReference type="EMBL" id="CP026309">
    <property type="protein sequence ID" value="AUV80672.1"/>
    <property type="molecule type" value="Genomic_DNA"/>
</dbReference>
<dbReference type="RefSeq" id="WP_103424263.1">
    <property type="nucleotide sequence ID" value="NZ_CP026309.1"/>
</dbReference>
<dbReference type="Proteomes" id="UP000236584">
    <property type="component" value="Chromosome"/>
</dbReference>
<dbReference type="GeneID" id="35590934"/>
<dbReference type="OrthoDB" id="217868at2157"/>
<dbReference type="KEGG" id="srub:C2R22_02555"/>
<sequence>MSELTDVEATTLTHRVVLLGVAELGGRDEVPAHAGEIVSVCIDNLADVDGDVVGSLSEADVARALNELEDAGLVERGDVGDTSAVGKGRPAYVLPMGGDALCETLEDDDRLTTLVERVEATHG</sequence>
<protein>
    <recommendedName>
        <fullName evidence="3">MarR family transcriptional regulator</fullName>
    </recommendedName>
</protein>